<sequence length="79" mass="8249">PPKPQAWGSQLMTLIRRYASVIASDKGFMGLMLALPAVLGVVSTVIPADFGLAPPTPPALFNSTAGTIMLILMVGMCFS</sequence>
<protein>
    <submittedName>
        <fullName evidence="2">Uncharacterized protein</fullName>
    </submittedName>
</protein>
<name>A0A6N9V540_STRMI</name>
<feature type="non-terminal residue" evidence="2">
    <location>
        <position position="1"/>
    </location>
</feature>
<evidence type="ECO:0000313" key="3">
    <source>
        <dbReference type="Proteomes" id="UP000471648"/>
    </source>
</evidence>
<keyword evidence="1" id="KW-1133">Transmembrane helix</keyword>
<evidence type="ECO:0000256" key="1">
    <source>
        <dbReference type="SAM" id="Phobius"/>
    </source>
</evidence>
<reference evidence="2 3" key="1">
    <citation type="submission" date="2020-01" db="EMBL/GenBank/DDBJ databases">
        <title>Insect and environment-associated Actinomycetes.</title>
        <authorList>
            <person name="Currrie C."/>
            <person name="Chevrette M."/>
            <person name="Carlson C."/>
            <person name="Stubbendieck R."/>
            <person name="Wendt-Pienkowski E."/>
        </authorList>
    </citation>
    <scope>NUCLEOTIDE SEQUENCE [LARGE SCALE GENOMIC DNA]</scope>
    <source>
        <strain evidence="2 3">SID14438</strain>
    </source>
</reference>
<dbReference type="EMBL" id="JAAGME010000519">
    <property type="protein sequence ID" value="NEB67846.1"/>
    <property type="molecule type" value="Genomic_DNA"/>
</dbReference>
<comment type="caution">
    <text evidence="2">The sequence shown here is derived from an EMBL/GenBank/DDBJ whole genome shotgun (WGS) entry which is preliminary data.</text>
</comment>
<accession>A0A6N9V540</accession>
<feature type="transmembrane region" description="Helical" evidence="1">
    <location>
        <begin position="27"/>
        <end position="47"/>
    </location>
</feature>
<dbReference type="AlphaFoldDB" id="A0A6N9V540"/>
<feature type="transmembrane region" description="Helical" evidence="1">
    <location>
        <begin position="59"/>
        <end position="78"/>
    </location>
</feature>
<dbReference type="RefSeq" id="WP_164357190.1">
    <property type="nucleotide sequence ID" value="NZ_JAAGME010000519.1"/>
</dbReference>
<keyword evidence="1" id="KW-0472">Membrane</keyword>
<evidence type="ECO:0000313" key="2">
    <source>
        <dbReference type="EMBL" id="NEB67846.1"/>
    </source>
</evidence>
<feature type="non-terminal residue" evidence="2">
    <location>
        <position position="79"/>
    </location>
</feature>
<proteinExistence type="predicted"/>
<gene>
    <name evidence="2" type="ORF">G3I39_12430</name>
</gene>
<dbReference type="Proteomes" id="UP000471648">
    <property type="component" value="Unassembled WGS sequence"/>
</dbReference>
<organism evidence="2 3">
    <name type="scientific">Streptomyces microflavus</name>
    <name type="common">Streptomyces lipmanii</name>
    <dbReference type="NCBI Taxonomy" id="1919"/>
    <lineage>
        <taxon>Bacteria</taxon>
        <taxon>Bacillati</taxon>
        <taxon>Actinomycetota</taxon>
        <taxon>Actinomycetes</taxon>
        <taxon>Kitasatosporales</taxon>
        <taxon>Streptomycetaceae</taxon>
        <taxon>Streptomyces</taxon>
    </lineage>
</organism>
<keyword evidence="1" id="KW-0812">Transmembrane</keyword>